<comment type="caution">
    <text evidence="3">The sequence shown here is derived from an EMBL/GenBank/DDBJ whole genome shotgun (WGS) entry which is preliminary data.</text>
</comment>
<feature type="domain" description="Glycosyl transferase family 1" evidence="2">
    <location>
        <begin position="189"/>
        <end position="331"/>
    </location>
</feature>
<organism evidence="3 4">
    <name type="scientific">Flavobacterium ginsengiterrae</name>
    <dbReference type="NCBI Taxonomy" id="871695"/>
    <lineage>
        <taxon>Bacteria</taxon>
        <taxon>Pseudomonadati</taxon>
        <taxon>Bacteroidota</taxon>
        <taxon>Flavobacteriia</taxon>
        <taxon>Flavobacteriales</taxon>
        <taxon>Flavobacteriaceae</taxon>
        <taxon>Flavobacterium</taxon>
    </lineage>
</organism>
<gene>
    <name evidence="3" type="ORF">GCM10022423_39680</name>
</gene>
<dbReference type="PANTHER" id="PTHR46401:SF2">
    <property type="entry name" value="GLYCOSYLTRANSFERASE WBBK-RELATED"/>
    <property type="match status" value="1"/>
</dbReference>
<evidence type="ECO:0000256" key="1">
    <source>
        <dbReference type="ARBA" id="ARBA00022679"/>
    </source>
</evidence>
<dbReference type="Proteomes" id="UP001500748">
    <property type="component" value="Unassembled WGS sequence"/>
</dbReference>
<keyword evidence="4" id="KW-1185">Reference proteome</keyword>
<proteinExistence type="predicted"/>
<dbReference type="Pfam" id="PF00534">
    <property type="entry name" value="Glycos_transf_1"/>
    <property type="match status" value="1"/>
</dbReference>
<dbReference type="CDD" id="cd03801">
    <property type="entry name" value="GT4_PimA-like"/>
    <property type="match status" value="1"/>
</dbReference>
<name>A0ABP7H6C2_9FLAO</name>
<dbReference type="InterPro" id="IPR001296">
    <property type="entry name" value="Glyco_trans_1"/>
</dbReference>
<sequence length="362" mass="42565">MTKVILISQLSLPYPKIGSWTTLYHNYLNSSHAVNYIICPQPETLYPNVEYKTISNSLYFKIQRRYFKKRYLNYFQSLEKIINTDEKFIIQIVDNFGIVKPLLEFLEKKGKRNKCYVQFFYHGFPPFHENFHGRWFYESIDEMILLTNDSYLAHKNYYTVLPTRFSVLHNGIDTNKFYAISNIEKESLKAEKKLLNKKIFIWCSQDRPKKGLNILLNAWKRVYETHQDIVLWVIGCEPKNEIKGVEYLGIIPNDELPKYYQMSDCYLFTTLCHEGFGLSLIEALHCGNHCIASSIGGVSEVLQYGKLGKLIDKPHFEEEWTNAMLEFLDNSYTFANVPSDLYSSQSWNYGMNKIISDAKRRL</sequence>
<evidence type="ECO:0000313" key="3">
    <source>
        <dbReference type="EMBL" id="GAA3779685.1"/>
    </source>
</evidence>
<dbReference type="PANTHER" id="PTHR46401">
    <property type="entry name" value="GLYCOSYLTRANSFERASE WBBK-RELATED"/>
    <property type="match status" value="1"/>
</dbReference>
<evidence type="ECO:0000259" key="2">
    <source>
        <dbReference type="Pfam" id="PF00534"/>
    </source>
</evidence>
<evidence type="ECO:0000313" key="4">
    <source>
        <dbReference type="Proteomes" id="UP001500748"/>
    </source>
</evidence>
<protein>
    <recommendedName>
        <fullName evidence="2">Glycosyl transferase family 1 domain-containing protein</fullName>
    </recommendedName>
</protein>
<dbReference type="Gene3D" id="3.40.50.2000">
    <property type="entry name" value="Glycogen Phosphorylase B"/>
    <property type="match status" value="2"/>
</dbReference>
<dbReference type="RefSeq" id="WP_345146428.1">
    <property type="nucleotide sequence ID" value="NZ_BAABDU010000007.1"/>
</dbReference>
<reference evidence="4" key="1">
    <citation type="journal article" date="2019" name="Int. J. Syst. Evol. Microbiol.">
        <title>The Global Catalogue of Microorganisms (GCM) 10K type strain sequencing project: providing services to taxonomists for standard genome sequencing and annotation.</title>
        <authorList>
            <consortium name="The Broad Institute Genomics Platform"/>
            <consortium name="The Broad Institute Genome Sequencing Center for Infectious Disease"/>
            <person name="Wu L."/>
            <person name="Ma J."/>
        </authorList>
    </citation>
    <scope>NUCLEOTIDE SEQUENCE [LARGE SCALE GENOMIC DNA]</scope>
    <source>
        <strain evidence="4">JCM 17337</strain>
    </source>
</reference>
<dbReference type="EMBL" id="BAABDU010000007">
    <property type="protein sequence ID" value="GAA3779685.1"/>
    <property type="molecule type" value="Genomic_DNA"/>
</dbReference>
<accession>A0ABP7H6C2</accession>
<keyword evidence="1" id="KW-0808">Transferase</keyword>
<dbReference type="SUPFAM" id="SSF53756">
    <property type="entry name" value="UDP-Glycosyltransferase/glycogen phosphorylase"/>
    <property type="match status" value="1"/>
</dbReference>